<gene>
    <name evidence="1" type="ORF">MLD38_010006</name>
</gene>
<keyword evidence="2" id="KW-1185">Reference proteome</keyword>
<evidence type="ECO:0000313" key="2">
    <source>
        <dbReference type="Proteomes" id="UP001057402"/>
    </source>
</evidence>
<dbReference type="Proteomes" id="UP001057402">
    <property type="component" value="Chromosome 4"/>
</dbReference>
<reference evidence="2" key="1">
    <citation type="journal article" date="2023" name="Front. Plant Sci.">
        <title>Chromosomal-level genome assembly of Melastoma candidum provides insights into trichome evolution.</title>
        <authorList>
            <person name="Zhong Y."/>
            <person name="Wu W."/>
            <person name="Sun C."/>
            <person name="Zou P."/>
            <person name="Liu Y."/>
            <person name="Dai S."/>
            <person name="Zhou R."/>
        </authorList>
    </citation>
    <scope>NUCLEOTIDE SEQUENCE [LARGE SCALE GENOMIC DNA]</scope>
</reference>
<sequence length="429" mass="48087">MTWSGGLLDIQDFGSNDGNDLYVRVYSIGKSAQSKILITSLTSVFAVIIVGVVMLLWWNARLKQRGGRPIKNPTLLDSNDRPDGQGRACERQLKQEDAAELPIYSFESIVLATNNFDINNKLGQGGFGSVYKGRLNDGREVAAKRLGSSSSQGLVELKNEVILISRLQHRNLVRLIGWCVEREEQILLYEYLPNKSLDKILFDTERKAKLNWSQRFSIILGVARGLLYLHKESSLRIIHRDLKVSNILLDDKMNPKISDFGLAKMFEGTQDLVNTRRIVGTLGYMSPEYAMGGVFSEKSDVYSFGVLVMEIVSGRKNNDICLLEDFLNLLSYAWELWCQGRGLDLVDDQLCKFSTAEAMRCIQVSLLCVQDQATDRPDMATVVFMLSGESELPQPKRLAFAFRSIEGQPKQSSTLSTNSMTNSTLGQGR</sequence>
<protein>
    <submittedName>
        <fullName evidence="1">Uncharacterized protein</fullName>
    </submittedName>
</protein>
<comment type="caution">
    <text evidence="1">The sequence shown here is derived from an EMBL/GenBank/DDBJ whole genome shotgun (WGS) entry which is preliminary data.</text>
</comment>
<proteinExistence type="predicted"/>
<evidence type="ECO:0000313" key="1">
    <source>
        <dbReference type="EMBL" id="KAI4371680.1"/>
    </source>
</evidence>
<dbReference type="EMBL" id="CM042883">
    <property type="protein sequence ID" value="KAI4371680.1"/>
    <property type="molecule type" value="Genomic_DNA"/>
</dbReference>
<name>A0ACB9QYH7_9MYRT</name>
<organism evidence="1 2">
    <name type="scientific">Melastoma candidum</name>
    <dbReference type="NCBI Taxonomy" id="119954"/>
    <lineage>
        <taxon>Eukaryota</taxon>
        <taxon>Viridiplantae</taxon>
        <taxon>Streptophyta</taxon>
        <taxon>Embryophyta</taxon>
        <taxon>Tracheophyta</taxon>
        <taxon>Spermatophyta</taxon>
        <taxon>Magnoliopsida</taxon>
        <taxon>eudicotyledons</taxon>
        <taxon>Gunneridae</taxon>
        <taxon>Pentapetalae</taxon>
        <taxon>rosids</taxon>
        <taxon>malvids</taxon>
        <taxon>Myrtales</taxon>
        <taxon>Melastomataceae</taxon>
        <taxon>Melastomatoideae</taxon>
        <taxon>Melastomateae</taxon>
        <taxon>Melastoma</taxon>
    </lineage>
</organism>
<accession>A0ACB9QYH7</accession>